<gene>
    <name evidence="1" type="ORF">SDC9_158945</name>
</gene>
<reference evidence="1" key="1">
    <citation type="submission" date="2019-08" db="EMBL/GenBank/DDBJ databases">
        <authorList>
            <person name="Kucharzyk K."/>
            <person name="Murdoch R.W."/>
            <person name="Higgins S."/>
            <person name="Loffler F."/>
        </authorList>
    </citation>
    <scope>NUCLEOTIDE SEQUENCE</scope>
</reference>
<organism evidence="1">
    <name type="scientific">bioreactor metagenome</name>
    <dbReference type="NCBI Taxonomy" id="1076179"/>
    <lineage>
        <taxon>unclassified sequences</taxon>
        <taxon>metagenomes</taxon>
        <taxon>ecological metagenomes</taxon>
    </lineage>
</organism>
<name>A0A645FBF4_9ZZZZ</name>
<evidence type="ECO:0000313" key="1">
    <source>
        <dbReference type="EMBL" id="MPN11641.1"/>
    </source>
</evidence>
<sequence>MIGKRDKLNKVCTVGKKMRSLGFNLEGTFSSNSEKLHIICRMGFGDFFS</sequence>
<dbReference type="AlphaFoldDB" id="A0A645FBF4"/>
<comment type="caution">
    <text evidence="1">The sequence shown here is derived from an EMBL/GenBank/DDBJ whole genome shotgun (WGS) entry which is preliminary data.</text>
</comment>
<protein>
    <submittedName>
        <fullName evidence="1">Uncharacterized protein</fullName>
    </submittedName>
</protein>
<dbReference type="EMBL" id="VSSQ01057873">
    <property type="protein sequence ID" value="MPN11641.1"/>
    <property type="molecule type" value="Genomic_DNA"/>
</dbReference>
<proteinExistence type="predicted"/>
<accession>A0A645FBF4</accession>